<sequence>FRKGDQNGRYQAEHSLSAVQQRHHQDPPDHLRLHHLLASLRQLVWRSLVLRRGTTGLLLGSQFRCCHHQHRAVRHQLPQHCLAQAGAHVLCHRVRSLPDRLCPHHLVPDRRQLQPRLAHCHYGADHRRVLPVPVGCEDPPGRSVQLRESPPPFPPAPPPFTLLLSPILSFCLTGERVGRASHESQSIRQNQSIFSIHY</sequence>
<organism evidence="2 3">
    <name type="scientific">Pristionchus entomophagus</name>
    <dbReference type="NCBI Taxonomy" id="358040"/>
    <lineage>
        <taxon>Eukaryota</taxon>
        <taxon>Metazoa</taxon>
        <taxon>Ecdysozoa</taxon>
        <taxon>Nematoda</taxon>
        <taxon>Chromadorea</taxon>
        <taxon>Rhabditida</taxon>
        <taxon>Rhabditina</taxon>
        <taxon>Diplogasteromorpha</taxon>
        <taxon>Diplogasteroidea</taxon>
        <taxon>Neodiplogasteridae</taxon>
        <taxon>Pristionchus</taxon>
    </lineage>
</organism>
<dbReference type="AlphaFoldDB" id="A0AAV5UGT4"/>
<evidence type="ECO:0000313" key="3">
    <source>
        <dbReference type="Proteomes" id="UP001432027"/>
    </source>
</evidence>
<evidence type="ECO:0000313" key="2">
    <source>
        <dbReference type="EMBL" id="GMT05124.1"/>
    </source>
</evidence>
<feature type="non-terminal residue" evidence="2">
    <location>
        <position position="1"/>
    </location>
</feature>
<keyword evidence="3" id="KW-1185">Reference proteome</keyword>
<protein>
    <recommendedName>
        <fullName evidence="4">G protein-coupled receptor</fullName>
    </recommendedName>
</protein>
<reference evidence="2" key="1">
    <citation type="submission" date="2023-10" db="EMBL/GenBank/DDBJ databases">
        <title>Genome assembly of Pristionchus species.</title>
        <authorList>
            <person name="Yoshida K."/>
            <person name="Sommer R.J."/>
        </authorList>
    </citation>
    <scope>NUCLEOTIDE SEQUENCE</scope>
    <source>
        <strain evidence="2">RS0144</strain>
    </source>
</reference>
<gene>
    <name evidence="2" type="ORF">PENTCL1PPCAC_27298</name>
</gene>
<evidence type="ECO:0008006" key="4">
    <source>
        <dbReference type="Google" id="ProtNLM"/>
    </source>
</evidence>
<name>A0AAV5UGT4_9BILA</name>
<evidence type="ECO:0000256" key="1">
    <source>
        <dbReference type="SAM" id="MobiDB-lite"/>
    </source>
</evidence>
<feature type="region of interest" description="Disordered" evidence="1">
    <location>
        <begin position="1"/>
        <end position="27"/>
    </location>
</feature>
<accession>A0AAV5UGT4</accession>
<dbReference type="Proteomes" id="UP001432027">
    <property type="component" value="Unassembled WGS sequence"/>
</dbReference>
<dbReference type="EMBL" id="BTSX01000006">
    <property type="protein sequence ID" value="GMT05124.1"/>
    <property type="molecule type" value="Genomic_DNA"/>
</dbReference>
<comment type="caution">
    <text evidence="2">The sequence shown here is derived from an EMBL/GenBank/DDBJ whole genome shotgun (WGS) entry which is preliminary data.</text>
</comment>
<proteinExistence type="predicted"/>